<comment type="caution">
    <text evidence="2">The sequence shown here is derived from an EMBL/GenBank/DDBJ whole genome shotgun (WGS) entry which is preliminary data.</text>
</comment>
<feature type="chain" id="PRO_5015423690" description="BON domain-containing protein" evidence="1">
    <location>
        <begin position="23"/>
        <end position="111"/>
    </location>
</feature>
<dbReference type="AlphaFoldDB" id="A0A2S4HKK8"/>
<evidence type="ECO:0000313" key="3">
    <source>
        <dbReference type="Proteomes" id="UP000237222"/>
    </source>
</evidence>
<evidence type="ECO:0008006" key="4">
    <source>
        <dbReference type="Google" id="ProtNLM"/>
    </source>
</evidence>
<sequence>MKLKKIGIAAAIALLSSGITFANQSHDTNALYVQASSYIGPQSNEDQRLVSELIKQIQTDGKLSGQLELTSRNGSVAISGRVDEVTMIYRVVEIIKRNSSVKNIDVRQLDT</sequence>
<reference evidence="2" key="1">
    <citation type="submission" date="2018-01" db="EMBL/GenBank/DDBJ databases">
        <authorList>
            <person name="Yu X.-D."/>
        </authorList>
    </citation>
    <scope>NUCLEOTIDE SEQUENCE</scope>
    <source>
        <strain evidence="2">ZX-21</strain>
    </source>
</reference>
<name>A0A2S4HKK8_9GAMM</name>
<gene>
    <name evidence="2" type="ORF">C0068_01260</name>
</gene>
<evidence type="ECO:0000313" key="2">
    <source>
        <dbReference type="EMBL" id="POP54523.1"/>
    </source>
</evidence>
<organism evidence="2 3">
    <name type="scientific">Zhongshania marina</name>
    <dbReference type="NCBI Taxonomy" id="2304603"/>
    <lineage>
        <taxon>Bacteria</taxon>
        <taxon>Pseudomonadati</taxon>
        <taxon>Pseudomonadota</taxon>
        <taxon>Gammaproteobacteria</taxon>
        <taxon>Cellvibrionales</taxon>
        <taxon>Spongiibacteraceae</taxon>
        <taxon>Zhongshania</taxon>
    </lineage>
</organism>
<dbReference type="OrthoDB" id="9907128at2"/>
<dbReference type="RefSeq" id="WP_103682688.1">
    <property type="nucleotide sequence ID" value="NZ_PQGG01000004.1"/>
</dbReference>
<keyword evidence="1" id="KW-0732">Signal</keyword>
<accession>A0A2S4HKK8</accession>
<dbReference type="Proteomes" id="UP000237222">
    <property type="component" value="Unassembled WGS sequence"/>
</dbReference>
<protein>
    <recommendedName>
        <fullName evidence="4">BON domain-containing protein</fullName>
    </recommendedName>
</protein>
<evidence type="ECO:0000256" key="1">
    <source>
        <dbReference type="SAM" id="SignalP"/>
    </source>
</evidence>
<proteinExistence type="predicted"/>
<feature type="signal peptide" evidence="1">
    <location>
        <begin position="1"/>
        <end position="22"/>
    </location>
</feature>
<dbReference type="EMBL" id="PQGG01000004">
    <property type="protein sequence ID" value="POP54523.1"/>
    <property type="molecule type" value="Genomic_DNA"/>
</dbReference>